<evidence type="ECO:0000313" key="2">
    <source>
        <dbReference type="EMBL" id="KAG6633353.1"/>
    </source>
</evidence>
<accession>A0A8T1NWP7</accession>
<name>A0A8T1NWP7_CARIL</name>
<keyword evidence="1" id="KW-0812">Transmembrane</keyword>
<feature type="transmembrane region" description="Helical" evidence="1">
    <location>
        <begin position="6"/>
        <end position="26"/>
    </location>
</feature>
<comment type="caution">
    <text evidence="2">The sequence shown here is derived from an EMBL/GenBank/DDBJ whole genome shotgun (WGS) entry which is preliminary data.</text>
</comment>
<evidence type="ECO:0000256" key="1">
    <source>
        <dbReference type="SAM" id="Phobius"/>
    </source>
</evidence>
<gene>
    <name evidence="2" type="ORF">CIPAW_12G042800</name>
</gene>
<dbReference type="Proteomes" id="UP000811609">
    <property type="component" value="Chromosome 12"/>
</dbReference>
<sequence>MTHYSVLVVEAISRLLGVLLGLSLGLREGEEAFRHFSFSILELLGISFRD</sequence>
<keyword evidence="3" id="KW-1185">Reference proteome</keyword>
<organism evidence="2 3">
    <name type="scientific">Carya illinoinensis</name>
    <name type="common">Pecan</name>
    <dbReference type="NCBI Taxonomy" id="32201"/>
    <lineage>
        <taxon>Eukaryota</taxon>
        <taxon>Viridiplantae</taxon>
        <taxon>Streptophyta</taxon>
        <taxon>Embryophyta</taxon>
        <taxon>Tracheophyta</taxon>
        <taxon>Spermatophyta</taxon>
        <taxon>Magnoliopsida</taxon>
        <taxon>eudicotyledons</taxon>
        <taxon>Gunneridae</taxon>
        <taxon>Pentapetalae</taxon>
        <taxon>rosids</taxon>
        <taxon>fabids</taxon>
        <taxon>Fagales</taxon>
        <taxon>Juglandaceae</taxon>
        <taxon>Carya</taxon>
    </lineage>
</organism>
<keyword evidence="1" id="KW-1133">Transmembrane helix</keyword>
<reference evidence="2" key="1">
    <citation type="submission" date="2020-12" db="EMBL/GenBank/DDBJ databases">
        <title>WGS assembly of Carya illinoinensis cv. Pawnee.</title>
        <authorList>
            <person name="Platts A."/>
            <person name="Shu S."/>
            <person name="Wright S."/>
            <person name="Barry K."/>
            <person name="Edger P."/>
            <person name="Pires J.C."/>
            <person name="Schmutz J."/>
        </authorList>
    </citation>
    <scope>NUCLEOTIDE SEQUENCE</scope>
    <source>
        <tissue evidence="2">Leaf</tissue>
    </source>
</reference>
<protein>
    <submittedName>
        <fullName evidence="2">Uncharacterized protein</fullName>
    </submittedName>
</protein>
<dbReference type="EMBL" id="CM031820">
    <property type="protein sequence ID" value="KAG6633353.1"/>
    <property type="molecule type" value="Genomic_DNA"/>
</dbReference>
<evidence type="ECO:0000313" key="3">
    <source>
        <dbReference type="Proteomes" id="UP000811609"/>
    </source>
</evidence>
<keyword evidence="1" id="KW-0472">Membrane</keyword>
<dbReference type="AlphaFoldDB" id="A0A8T1NWP7"/>
<proteinExistence type="predicted"/>